<dbReference type="PANTHER" id="PTHR43434:SF1">
    <property type="entry name" value="PHOSPHOGLYCOLATE PHOSPHATASE"/>
    <property type="match status" value="1"/>
</dbReference>
<protein>
    <recommendedName>
        <fullName evidence="4">phosphoglycolate phosphatase</fullName>
        <ecNumber evidence="4">3.1.3.18</ecNumber>
    </recommendedName>
</protein>
<dbReference type="Pfam" id="PF13419">
    <property type="entry name" value="HAD_2"/>
    <property type="match status" value="1"/>
</dbReference>
<dbReference type="NCBIfam" id="TIGR01549">
    <property type="entry name" value="HAD-SF-IA-v1"/>
    <property type="match status" value="1"/>
</dbReference>
<dbReference type="Gene3D" id="1.10.150.240">
    <property type="entry name" value="Putative phosphatase, domain 2"/>
    <property type="match status" value="1"/>
</dbReference>
<dbReference type="SFLD" id="SFLDS00003">
    <property type="entry name" value="Haloacid_Dehalogenase"/>
    <property type="match status" value="1"/>
</dbReference>
<dbReference type="EC" id="3.1.3.18" evidence="4"/>
<dbReference type="InterPro" id="IPR036412">
    <property type="entry name" value="HAD-like_sf"/>
</dbReference>
<gene>
    <name evidence="5" type="ORF">FEM03_14610</name>
</gene>
<proteinExistence type="inferred from homology"/>
<comment type="catalytic activity">
    <reaction evidence="1">
        <text>2-phosphoglycolate + H2O = glycolate + phosphate</text>
        <dbReference type="Rhea" id="RHEA:14369"/>
        <dbReference type="ChEBI" id="CHEBI:15377"/>
        <dbReference type="ChEBI" id="CHEBI:29805"/>
        <dbReference type="ChEBI" id="CHEBI:43474"/>
        <dbReference type="ChEBI" id="CHEBI:58033"/>
        <dbReference type="EC" id="3.1.3.18"/>
    </reaction>
</comment>
<keyword evidence="6" id="KW-1185">Reference proteome</keyword>
<dbReference type="OrthoDB" id="9807630at2"/>
<dbReference type="InterPro" id="IPR023198">
    <property type="entry name" value="PGP-like_dom2"/>
</dbReference>
<evidence type="ECO:0000256" key="1">
    <source>
        <dbReference type="ARBA" id="ARBA00000830"/>
    </source>
</evidence>
<evidence type="ECO:0000256" key="2">
    <source>
        <dbReference type="ARBA" id="ARBA00004818"/>
    </source>
</evidence>
<comment type="caution">
    <text evidence="5">The sequence shown here is derived from an EMBL/GenBank/DDBJ whole genome shotgun (WGS) entry which is preliminary data.</text>
</comment>
<dbReference type="InterPro" id="IPR023214">
    <property type="entry name" value="HAD_sf"/>
</dbReference>
<dbReference type="GO" id="GO:0008967">
    <property type="term" value="F:phosphoglycolate phosphatase activity"/>
    <property type="evidence" value="ECO:0007669"/>
    <property type="project" value="UniProtKB-EC"/>
</dbReference>
<evidence type="ECO:0000313" key="6">
    <source>
        <dbReference type="Proteomes" id="UP000306196"/>
    </source>
</evidence>
<dbReference type="InterPro" id="IPR041492">
    <property type="entry name" value="HAD_2"/>
</dbReference>
<dbReference type="EMBL" id="VAUV01000010">
    <property type="protein sequence ID" value="TLD69960.1"/>
    <property type="molecule type" value="Genomic_DNA"/>
</dbReference>
<dbReference type="Proteomes" id="UP000306196">
    <property type="component" value="Unassembled WGS sequence"/>
</dbReference>
<dbReference type="AlphaFoldDB" id="A0A5R8KCC8"/>
<dbReference type="RefSeq" id="WP_138087015.1">
    <property type="nucleotide sequence ID" value="NZ_VAUV01000010.1"/>
</dbReference>
<dbReference type="SUPFAM" id="SSF56784">
    <property type="entry name" value="HAD-like"/>
    <property type="match status" value="1"/>
</dbReference>
<name>A0A5R8KCC8_9BACT</name>
<dbReference type="PANTHER" id="PTHR43434">
    <property type="entry name" value="PHOSPHOGLYCOLATE PHOSPHATASE"/>
    <property type="match status" value="1"/>
</dbReference>
<evidence type="ECO:0000256" key="4">
    <source>
        <dbReference type="ARBA" id="ARBA00013078"/>
    </source>
</evidence>
<dbReference type="InterPro" id="IPR050155">
    <property type="entry name" value="HAD-like_hydrolase_sf"/>
</dbReference>
<dbReference type="Gene3D" id="3.40.50.1000">
    <property type="entry name" value="HAD superfamily/HAD-like"/>
    <property type="match status" value="1"/>
</dbReference>
<dbReference type="GO" id="GO:0005829">
    <property type="term" value="C:cytosol"/>
    <property type="evidence" value="ECO:0007669"/>
    <property type="project" value="TreeGrafter"/>
</dbReference>
<keyword evidence="5" id="KW-0378">Hydrolase</keyword>
<dbReference type="InterPro" id="IPR006439">
    <property type="entry name" value="HAD-SF_hydro_IA"/>
</dbReference>
<evidence type="ECO:0000313" key="5">
    <source>
        <dbReference type="EMBL" id="TLD69960.1"/>
    </source>
</evidence>
<accession>A0A5R8KCC8</accession>
<comment type="pathway">
    <text evidence="2">Organic acid metabolism; glycolate biosynthesis; glycolate from 2-phosphoglycolate: step 1/1.</text>
</comment>
<evidence type="ECO:0000256" key="3">
    <source>
        <dbReference type="ARBA" id="ARBA00006171"/>
    </source>
</evidence>
<organism evidence="5 6">
    <name type="scientific">Phragmitibacter flavus</name>
    <dbReference type="NCBI Taxonomy" id="2576071"/>
    <lineage>
        <taxon>Bacteria</taxon>
        <taxon>Pseudomonadati</taxon>
        <taxon>Verrucomicrobiota</taxon>
        <taxon>Verrucomicrobiia</taxon>
        <taxon>Verrucomicrobiales</taxon>
        <taxon>Verrucomicrobiaceae</taxon>
        <taxon>Phragmitibacter</taxon>
    </lineage>
</organism>
<dbReference type="GO" id="GO:0006281">
    <property type="term" value="P:DNA repair"/>
    <property type="evidence" value="ECO:0007669"/>
    <property type="project" value="TreeGrafter"/>
</dbReference>
<dbReference type="SFLD" id="SFLDG01129">
    <property type="entry name" value="C1.5:_HAD__Beta-PGM__Phosphata"/>
    <property type="match status" value="1"/>
</dbReference>
<sequence length="220" mass="24120">MPLSTFIFDLDGTLLDSIADLADAINRMLAEHHYPTQPMEVFPLYIGDGVRALVERALPPEALARGELDARVADYQRHYADTWNLQSKPYEGMLDALHQMHAQGHAIGVLSNKPQAFTTLCCDHFFPGIPFFEVRGARDDVPRKPDPAAALDMLASLGVAPEDAAYIGDSGIDMEMATRAAMIPIGVRWGFRDEAELLANGAKILIDHPRDLLNPSLLSG</sequence>
<reference evidence="5 6" key="1">
    <citation type="submission" date="2019-05" db="EMBL/GenBank/DDBJ databases">
        <title>Verrucobacter flavum gen. nov., sp. nov. a new member of the family Verrucomicrobiaceae.</title>
        <authorList>
            <person name="Szuroczki S."/>
            <person name="Abbaszade G."/>
            <person name="Szabo A."/>
            <person name="Felfoldi T."/>
            <person name="Schumann P."/>
            <person name="Boka K."/>
            <person name="Keki Z."/>
            <person name="Toumi M."/>
            <person name="Toth E."/>
        </authorList>
    </citation>
    <scope>NUCLEOTIDE SEQUENCE [LARGE SCALE GENOMIC DNA]</scope>
    <source>
        <strain evidence="5 6">MG-N-17</strain>
    </source>
</reference>
<comment type="similarity">
    <text evidence="3">Belongs to the HAD-like hydrolase superfamily. CbbY/CbbZ/Gph/YieH family.</text>
</comment>